<dbReference type="Gene3D" id="6.20.110.10">
    <property type="match status" value="1"/>
</dbReference>
<dbReference type="Proteomes" id="UP000052946">
    <property type="component" value="Unassembled WGS sequence"/>
</dbReference>
<proteinExistence type="predicted"/>
<dbReference type="InterPro" id="IPR010572">
    <property type="entry name" value="Tail_dom"/>
</dbReference>
<dbReference type="Pfam" id="PF18994">
    <property type="entry name" value="Prophage_tailD1"/>
    <property type="match status" value="1"/>
</dbReference>
<dbReference type="Gene3D" id="3.55.50.40">
    <property type="match status" value="1"/>
</dbReference>
<accession>A0A0U9H5P9</accession>
<name>A0A0U9H5P9_9BACI</name>
<evidence type="ECO:0000313" key="3">
    <source>
        <dbReference type="EMBL" id="GAQ18042.1"/>
    </source>
</evidence>
<sequence>MLAITDLQSNQEPLTDFKQYTRTRKVNGEKTISMTVIPTEYNKHGFPLIGEETTISHGDDDYIVKKYSAKSLGNKYIKRIDGVHKFYVDMINKQQDEIHNGSITFNDYMRMVFEGTGYTFVAVDSFKANRFENLGNDNRLALLSKGLERYQAEMELVGTQVRFKKQIGNDTDFQFRYGHNIKSIEQSVDTTNITTVIRGKWEDGMELEYRSPNADIFGEIEAPLFTNENYTSEETRLEAMKEALEDEPEFSITIDFADLRAAGYPYTVPNEGDRVFIIYEPMNDLLLETRILEIDETFNANLEPIKTTVTLANHKKTFAGTMFNNVQKQLGKIVDENGVIKYDILDEAVKIATEALQSAQTELIFDNGIIARDKNDPNKIVLFNSAGIGISDDGGQTFATAMTGAGIVADVITAGILRGINIIQDDGEGGMVELANGVLQTYLNNGRVMRVDDKGLTMFASDTGGEAGTLRDAQLTSDNSKKGISLNSARDFIAVGFGARGATGAPVLHAKDGEETKLYLDSIRVFEAVPDQTRLFYKNDVVFRASDGATRILLENNTVFHAEKDATRLYVNGTSVFRADDTGITIYNNNSGMSGSNVLWSDNASDRLKLYYKLAPLYSSRFEMDSDLMVDGYVNATDFQDGSLAEIKEDIKLMEESALDMLLNADIHEFYLKSEVEKGVINKKYGFVIGEGYRTPEQILTPDGEKISAYSHRSLNTQAIKEQHTLHSELKERVDTLEQENQQLRSDYDSLLKRIEALEKAV</sequence>
<protein>
    <submittedName>
        <fullName evidence="3">Minor structural protein</fullName>
    </submittedName>
</protein>
<feature type="domain" description="Peptidase S74" evidence="2">
    <location>
        <begin position="643"/>
        <end position="741"/>
    </location>
</feature>
<dbReference type="InterPro" id="IPR030392">
    <property type="entry name" value="S74_ICA"/>
</dbReference>
<dbReference type="EMBL" id="BBXV01000023">
    <property type="protein sequence ID" value="GAQ18042.1"/>
    <property type="molecule type" value="Genomic_DNA"/>
</dbReference>
<evidence type="ECO:0000256" key="1">
    <source>
        <dbReference type="SAM" id="Coils"/>
    </source>
</evidence>
<evidence type="ECO:0000313" key="4">
    <source>
        <dbReference type="Proteomes" id="UP000052946"/>
    </source>
</evidence>
<reference evidence="3 4" key="2">
    <citation type="journal article" date="2016" name="Genome Announc.">
        <title>Draft Genome Sequence of Oceanobacillus picturae Heshi-B3, Isolated from Fermented Rice Bran in a Traditional Japanese Seafood Dish.</title>
        <authorList>
            <person name="Akuzawa S."/>
            <person name="Nagaoka J."/>
            <person name="Kanekatsu M."/>
            <person name="Kanesaki Y."/>
            <person name="Suzuki T."/>
        </authorList>
    </citation>
    <scope>NUCLEOTIDE SEQUENCE [LARGE SCALE GENOMIC DNA]</scope>
    <source>
        <strain evidence="3 4">Heshi-B3</strain>
    </source>
</reference>
<gene>
    <name evidence="3" type="ORF">OPHB3_1981</name>
</gene>
<dbReference type="OrthoDB" id="2963812at2"/>
<dbReference type="AlphaFoldDB" id="A0A0U9H5P9"/>
<dbReference type="PROSITE" id="PS51688">
    <property type="entry name" value="ICA"/>
    <property type="match status" value="1"/>
</dbReference>
<feature type="coiled-coil region" evidence="1">
    <location>
        <begin position="720"/>
        <end position="761"/>
    </location>
</feature>
<keyword evidence="1" id="KW-0175">Coiled coil</keyword>
<comment type="caution">
    <text evidence="3">The sequence shown here is derived from an EMBL/GenBank/DDBJ whole genome shotgun (WGS) entry which is preliminary data.</text>
</comment>
<dbReference type="RefSeq" id="WP_058950194.1">
    <property type="nucleotide sequence ID" value="NZ_BBXV01000023.1"/>
</dbReference>
<organism evidence="3 4">
    <name type="scientific">Oceanobacillus picturae</name>
    <dbReference type="NCBI Taxonomy" id="171693"/>
    <lineage>
        <taxon>Bacteria</taxon>
        <taxon>Bacillati</taxon>
        <taxon>Bacillota</taxon>
        <taxon>Bacilli</taxon>
        <taxon>Bacillales</taxon>
        <taxon>Bacillaceae</taxon>
        <taxon>Oceanobacillus</taxon>
    </lineage>
</organism>
<dbReference type="Pfam" id="PF06605">
    <property type="entry name" value="Prophage_tail"/>
    <property type="match status" value="1"/>
</dbReference>
<dbReference type="InterPro" id="IPR044051">
    <property type="entry name" value="Prophage_tail_N"/>
</dbReference>
<reference evidence="4" key="1">
    <citation type="submission" date="2015-07" db="EMBL/GenBank/DDBJ databases">
        <title>Draft Genome Sequence of Oceanobacillus picturae Heshi-B3 that Was Isolated from Fermented Rice Bran with Aging Salted Mackerel, Which Was Named Heshiko as Traditional Fermented Seafood in Japan.</title>
        <authorList>
            <person name="Akuzawa S."/>
            <person name="Nakagawa J."/>
            <person name="Kanekatsu T."/>
            <person name="Kanesaki Y."/>
            <person name="Suzuki T."/>
        </authorList>
    </citation>
    <scope>NUCLEOTIDE SEQUENCE [LARGE SCALE GENOMIC DNA]</scope>
    <source>
        <strain evidence="4">Heshi-B3</strain>
    </source>
</reference>
<evidence type="ECO:0000259" key="2">
    <source>
        <dbReference type="PROSITE" id="PS51688"/>
    </source>
</evidence>